<sequence length="70" mass="7811">MFAAVAGVGGPKFASGVVRNDTQWPADNGHQDWCSEQYEGDDQDDLKPTVKIICYRGRHDRRSIIISHHG</sequence>
<protein>
    <submittedName>
        <fullName evidence="2">Uncharacterized protein</fullName>
    </submittedName>
</protein>
<reference evidence="2 3" key="1">
    <citation type="journal article" date="2009" name="Nat. Genet.">
        <title>The genome of the cucumber, Cucumis sativus L.</title>
        <authorList>
            <person name="Huang S."/>
            <person name="Li R."/>
            <person name="Zhang Z."/>
            <person name="Li L."/>
            <person name="Gu X."/>
            <person name="Fan W."/>
            <person name="Lucas W.J."/>
            <person name="Wang X."/>
            <person name="Xie B."/>
            <person name="Ni P."/>
            <person name="Ren Y."/>
            <person name="Zhu H."/>
            <person name="Li J."/>
            <person name="Lin K."/>
            <person name="Jin W."/>
            <person name="Fei Z."/>
            <person name="Li G."/>
            <person name="Staub J."/>
            <person name="Kilian A."/>
            <person name="van der Vossen E.A."/>
            <person name="Wu Y."/>
            <person name="Guo J."/>
            <person name="He J."/>
            <person name="Jia Z."/>
            <person name="Ren Y."/>
            <person name="Tian G."/>
            <person name="Lu Y."/>
            <person name="Ruan J."/>
            <person name="Qian W."/>
            <person name="Wang M."/>
            <person name="Huang Q."/>
            <person name="Li B."/>
            <person name="Xuan Z."/>
            <person name="Cao J."/>
            <person name="Asan"/>
            <person name="Wu Z."/>
            <person name="Zhang J."/>
            <person name="Cai Q."/>
            <person name="Bai Y."/>
            <person name="Zhao B."/>
            <person name="Han Y."/>
            <person name="Li Y."/>
            <person name="Li X."/>
            <person name="Wang S."/>
            <person name="Shi Q."/>
            <person name="Liu S."/>
            <person name="Cho W.K."/>
            <person name="Kim J.Y."/>
            <person name="Xu Y."/>
            <person name="Heller-Uszynska K."/>
            <person name="Miao H."/>
            <person name="Cheng Z."/>
            <person name="Zhang S."/>
            <person name="Wu J."/>
            <person name="Yang Y."/>
            <person name="Kang H."/>
            <person name="Li M."/>
            <person name="Liang H."/>
            <person name="Ren X."/>
            <person name="Shi Z."/>
            <person name="Wen M."/>
            <person name="Jian M."/>
            <person name="Yang H."/>
            <person name="Zhang G."/>
            <person name="Yang Z."/>
            <person name="Chen R."/>
            <person name="Liu S."/>
            <person name="Li J."/>
            <person name="Ma L."/>
            <person name="Liu H."/>
            <person name="Zhou Y."/>
            <person name="Zhao J."/>
            <person name="Fang X."/>
            <person name="Li G."/>
            <person name="Fang L."/>
            <person name="Li Y."/>
            <person name="Liu D."/>
            <person name="Zheng H."/>
            <person name="Zhang Y."/>
            <person name="Qin N."/>
            <person name="Li Z."/>
            <person name="Yang G."/>
            <person name="Yang S."/>
            <person name="Bolund L."/>
            <person name="Kristiansen K."/>
            <person name="Zheng H."/>
            <person name="Li S."/>
            <person name="Zhang X."/>
            <person name="Yang H."/>
            <person name="Wang J."/>
            <person name="Sun R."/>
            <person name="Zhang B."/>
            <person name="Jiang S."/>
            <person name="Wang J."/>
            <person name="Du Y."/>
            <person name="Li S."/>
        </authorList>
    </citation>
    <scope>NUCLEOTIDE SEQUENCE [LARGE SCALE GENOMIC DNA]</scope>
    <source>
        <strain evidence="3">cv. 9930</strain>
    </source>
</reference>
<evidence type="ECO:0000313" key="3">
    <source>
        <dbReference type="Proteomes" id="UP000029981"/>
    </source>
</evidence>
<reference evidence="2 3" key="3">
    <citation type="journal article" date="2010" name="BMC Genomics">
        <title>Transcriptome sequencing and comparative analysis of cucumber flowers with different sex types.</title>
        <authorList>
            <person name="Guo S."/>
            <person name="Zheng Y."/>
            <person name="Joung J.G."/>
            <person name="Liu S."/>
            <person name="Zhang Z."/>
            <person name="Crasta O.R."/>
            <person name="Sobral B.W."/>
            <person name="Xu Y."/>
            <person name="Huang S."/>
            <person name="Fei Z."/>
        </authorList>
    </citation>
    <scope>NUCLEOTIDE SEQUENCE [LARGE SCALE GENOMIC DNA]</scope>
    <source>
        <strain evidence="3">cv. 9930</strain>
    </source>
</reference>
<gene>
    <name evidence="2" type="ORF">Csa_5G067660</name>
</gene>
<reference evidence="2 3" key="4">
    <citation type="journal article" date="2011" name="BMC Genomics">
        <title>RNA-Seq improves annotation of protein-coding genes in the cucumber genome.</title>
        <authorList>
            <person name="Li Z."/>
            <person name="Zhang Z."/>
            <person name="Yan P."/>
            <person name="Huang S."/>
            <person name="Fei Z."/>
            <person name="Lin K."/>
        </authorList>
    </citation>
    <scope>NUCLEOTIDE SEQUENCE [LARGE SCALE GENOMIC DNA]</scope>
    <source>
        <strain evidence="3">cv. 9930</strain>
    </source>
</reference>
<dbReference type="Gramene" id="KGN49688">
    <property type="protein sequence ID" value="KGN49688"/>
    <property type="gene ID" value="Csa_5G067660"/>
</dbReference>
<name>A0A0A0KJE6_CUCSA</name>
<dbReference type="AlphaFoldDB" id="A0A0A0KJE6"/>
<accession>A0A0A0KJE6</accession>
<feature type="region of interest" description="Disordered" evidence="1">
    <location>
        <begin position="1"/>
        <end position="43"/>
    </location>
</feature>
<evidence type="ECO:0000256" key="1">
    <source>
        <dbReference type="SAM" id="MobiDB-lite"/>
    </source>
</evidence>
<organism evidence="2 3">
    <name type="scientific">Cucumis sativus</name>
    <name type="common">Cucumber</name>
    <dbReference type="NCBI Taxonomy" id="3659"/>
    <lineage>
        <taxon>Eukaryota</taxon>
        <taxon>Viridiplantae</taxon>
        <taxon>Streptophyta</taxon>
        <taxon>Embryophyta</taxon>
        <taxon>Tracheophyta</taxon>
        <taxon>Spermatophyta</taxon>
        <taxon>Magnoliopsida</taxon>
        <taxon>eudicotyledons</taxon>
        <taxon>Gunneridae</taxon>
        <taxon>Pentapetalae</taxon>
        <taxon>rosids</taxon>
        <taxon>fabids</taxon>
        <taxon>Cucurbitales</taxon>
        <taxon>Cucurbitaceae</taxon>
        <taxon>Benincaseae</taxon>
        <taxon>Cucumis</taxon>
    </lineage>
</organism>
<keyword evidence="3" id="KW-1185">Reference proteome</keyword>
<reference evidence="2 3" key="2">
    <citation type="journal article" date="2009" name="PLoS ONE">
        <title>An integrated genetic and cytogenetic map of the cucumber genome.</title>
        <authorList>
            <person name="Ren Y."/>
            <person name="Zhang Z."/>
            <person name="Liu J."/>
            <person name="Staub J.E."/>
            <person name="Han Y."/>
            <person name="Cheng Z."/>
            <person name="Li X."/>
            <person name="Lu J."/>
            <person name="Miao H."/>
            <person name="Kang H."/>
            <person name="Xie B."/>
            <person name="Gu X."/>
            <person name="Wang X."/>
            <person name="Du Y."/>
            <person name="Jin W."/>
            <person name="Huang S."/>
        </authorList>
    </citation>
    <scope>NUCLEOTIDE SEQUENCE [LARGE SCALE GENOMIC DNA]</scope>
    <source>
        <strain evidence="3">cv. 9930</strain>
    </source>
</reference>
<evidence type="ECO:0000313" key="2">
    <source>
        <dbReference type="EMBL" id="KGN49688.1"/>
    </source>
</evidence>
<dbReference type="EMBL" id="CM002926">
    <property type="protein sequence ID" value="KGN49688.1"/>
    <property type="molecule type" value="Genomic_DNA"/>
</dbReference>
<proteinExistence type="predicted"/>
<dbReference type="Proteomes" id="UP000029981">
    <property type="component" value="Chromosome 5"/>
</dbReference>